<sequence length="86" mass="9231">MGDCGDVLTWDSAATLGTKHCMGVSSEDGQQCPWRNVLCGVGKVNGSTKCWPKGTTTVEIGFASEKEKLVEREEEFQSSNQSASSK</sequence>
<dbReference type="AlphaFoldDB" id="A0A444WNI9"/>
<keyword evidence="2" id="KW-1185">Reference proteome</keyword>
<reference evidence="1 2" key="1">
    <citation type="submission" date="2019-01" db="EMBL/GenBank/DDBJ databases">
        <title>Sequencing of cultivated peanut Arachis hypogaea provides insights into genome evolution and oil improvement.</title>
        <authorList>
            <person name="Chen X."/>
        </authorList>
    </citation>
    <scope>NUCLEOTIDE SEQUENCE [LARGE SCALE GENOMIC DNA]</scope>
    <source>
        <strain evidence="2">cv. Fuhuasheng</strain>
        <tissue evidence="1">Leaves</tissue>
    </source>
</reference>
<comment type="caution">
    <text evidence="1">The sequence shown here is derived from an EMBL/GenBank/DDBJ whole genome shotgun (WGS) entry which is preliminary data.</text>
</comment>
<name>A0A444WNI9_ARAHY</name>
<gene>
    <name evidence="1" type="ORF">Ahy_Scaffold7g108284</name>
</gene>
<accession>A0A444WNI9</accession>
<protein>
    <submittedName>
        <fullName evidence="1">Uncharacterized protein</fullName>
    </submittedName>
</protein>
<evidence type="ECO:0000313" key="1">
    <source>
        <dbReference type="EMBL" id="RYQ79087.1"/>
    </source>
</evidence>
<evidence type="ECO:0000313" key="2">
    <source>
        <dbReference type="Proteomes" id="UP000289738"/>
    </source>
</evidence>
<proteinExistence type="predicted"/>
<organism evidence="1 2">
    <name type="scientific">Arachis hypogaea</name>
    <name type="common">Peanut</name>
    <dbReference type="NCBI Taxonomy" id="3818"/>
    <lineage>
        <taxon>Eukaryota</taxon>
        <taxon>Viridiplantae</taxon>
        <taxon>Streptophyta</taxon>
        <taxon>Embryophyta</taxon>
        <taxon>Tracheophyta</taxon>
        <taxon>Spermatophyta</taxon>
        <taxon>Magnoliopsida</taxon>
        <taxon>eudicotyledons</taxon>
        <taxon>Gunneridae</taxon>
        <taxon>Pentapetalae</taxon>
        <taxon>rosids</taxon>
        <taxon>fabids</taxon>
        <taxon>Fabales</taxon>
        <taxon>Fabaceae</taxon>
        <taxon>Papilionoideae</taxon>
        <taxon>50 kb inversion clade</taxon>
        <taxon>dalbergioids sensu lato</taxon>
        <taxon>Dalbergieae</taxon>
        <taxon>Pterocarpus clade</taxon>
        <taxon>Arachis</taxon>
    </lineage>
</organism>
<dbReference type="EMBL" id="SDMP01000027">
    <property type="protein sequence ID" value="RYQ79087.1"/>
    <property type="molecule type" value="Genomic_DNA"/>
</dbReference>
<dbReference type="Proteomes" id="UP000289738">
    <property type="component" value="Unassembled WGS sequence"/>
</dbReference>